<dbReference type="AlphaFoldDB" id="U5DE67"/>
<protein>
    <submittedName>
        <fullName evidence="2">Uncharacterized protein</fullName>
    </submittedName>
</protein>
<sequence length="200" mass="21755">MEEITISNQLLSQQLMHLQCALASWSNPDLPSIPTPSTKYPPLERGRMYQAYSEKREAKLQEKHRKAQAPAPSRPMKQVSFGLETKGALQTRKDTCILDVARSVPDFGSALRKENKKPLLPSSMTPPPPQKKSCSGWGSRSEEKKGVSKVSKSYANIKDLRGFSTAAAQAINGEDGVGTKSCRGRVGSGVTGIGSKIGRR</sequence>
<evidence type="ECO:0000256" key="1">
    <source>
        <dbReference type="SAM" id="MobiDB-lite"/>
    </source>
</evidence>
<feature type="region of interest" description="Disordered" evidence="1">
    <location>
        <begin position="174"/>
        <end position="200"/>
    </location>
</feature>
<dbReference type="OrthoDB" id="755797at2759"/>
<feature type="region of interest" description="Disordered" evidence="1">
    <location>
        <begin position="25"/>
        <end position="44"/>
    </location>
</feature>
<proteinExistence type="predicted"/>
<accession>U5DE67</accession>
<dbReference type="HOGENOM" id="CLU_1367863_0_0_1"/>
<dbReference type="Gramene" id="ERN19717">
    <property type="protein sequence ID" value="ERN19717"/>
    <property type="gene ID" value="AMTR_s00062p00203790"/>
</dbReference>
<feature type="region of interest" description="Disordered" evidence="1">
    <location>
        <begin position="55"/>
        <end position="80"/>
    </location>
</feature>
<dbReference type="eggNOG" id="ENOG502RXZ9">
    <property type="taxonomic scope" value="Eukaryota"/>
</dbReference>
<feature type="region of interest" description="Disordered" evidence="1">
    <location>
        <begin position="111"/>
        <end position="150"/>
    </location>
</feature>
<dbReference type="PANTHER" id="PTHR37708:SF2">
    <property type="entry name" value="HOMEOBOX HOX-B3-LIKE PROTEIN"/>
    <property type="match status" value="1"/>
</dbReference>
<evidence type="ECO:0000313" key="3">
    <source>
        <dbReference type="Proteomes" id="UP000017836"/>
    </source>
</evidence>
<dbReference type="OMA" id="MMARKSY"/>
<dbReference type="PANTHER" id="PTHR37708">
    <property type="entry name" value="HOMEOBOX HOX-B3-LIKE PROTEIN"/>
    <property type="match status" value="1"/>
</dbReference>
<dbReference type="Proteomes" id="UP000017836">
    <property type="component" value="Unassembled WGS sequence"/>
</dbReference>
<name>U5DE67_AMBTC</name>
<evidence type="ECO:0000313" key="2">
    <source>
        <dbReference type="EMBL" id="ERN19717.1"/>
    </source>
</evidence>
<dbReference type="EMBL" id="KI392068">
    <property type="protein sequence ID" value="ERN19717.1"/>
    <property type="molecule type" value="Genomic_DNA"/>
</dbReference>
<gene>
    <name evidence="2" type="ORF">AMTR_s00062p00203790</name>
</gene>
<reference evidence="3" key="1">
    <citation type="journal article" date="2013" name="Science">
        <title>The Amborella genome and the evolution of flowering plants.</title>
        <authorList>
            <consortium name="Amborella Genome Project"/>
        </authorList>
    </citation>
    <scope>NUCLEOTIDE SEQUENCE [LARGE SCALE GENOMIC DNA]</scope>
</reference>
<organism evidence="2 3">
    <name type="scientific">Amborella trichopoda</name>
    <dbReference type="NCBI Taxonomy" id="13333"/>
    <lineage>
        <taxon>Eukaryota</taxon>
        <taxon>Viridiplantae</taxon>
        <taxon>Streptophyta</taxon>
        <taxon>Embryophyta</taxon>
        <taxon>Tracheophyta</taxon>
        <taxon>Spermatophyta</taxon>
        <taxon>Magnoliopsida</taxon>
        <taxon>Amborellales</taxon>
        <taxon>Amborellaceae</taxon>
        <taxon>Amborella</taxon>
    </lineage>
</organism>
<keyword evidence="3" id="KW-1185">Reference proteome</keyword>